<keyword evidence="8 11" id="KW-0256">Endoplasmic reticulum</keyword>
<protein>
    <recommendedName>
        <fullName evidence="11">GPI mannosyltransferase 2</fullName>
        <ecNumber evidence="11">2.4.1.-</ecNumber>
    </recommendedName>
</protein>
<dbReference type="Pfam" id="PF04188">
    <property type="entry name" value="Mannosyl_trans2"/>
    <property type="match status" value="1"/>
</dbReference>
<organism evidence="12">
    <name type="scientific">Wuchereria bancrofti</name>
    <dbReference type="NCBI Taxonomy" id="6293"/>
    <lineage>
        <taxon>Eukaryota</taxon>
        <taxon>Metazoa</taxon>
        <taxon>Ecdysozoa</taxon>
        <taxon>Nematoda</taxon>
        <taxon>Chromadorea</taxon>
        <taxon>Rhabditida</taxon>
        <taxon>Spirurina</taxon>
        <taxon>Spiruromorpha</taxon>
        <taxon>Filarioidea</taxon>
        <taxon>Onchocercidae</taxon>
        <taxon>Wuchereria</taxon>
    </lineage>
</organism>
<evidence type="ECO:0000256" key="4">
    <source>
        <dbReference type="ARBA" id="ARBA00022502"/>
    </source>
</evidence>
<feature type="transmembrane region" description="Helical" evidence="11">
    <location>
        <begin position="520"/>
        <end position="537"/>
    </location>
</feature>
<dbReference type="GO" id="GO:0006506">
    <property type="term" value="P:GPI anchor biosynthetic process"/>
    <property type="evidence" value="ECO:0007669"/>
    <property type="project" value="UniProtKB-UniPathway"/>
</dbReference>
<dbReference type="AlphaFoldDB" id="A0A1I8EB39"/>
<dbReference type="UniPathway" id="UPA00196"/>
<feature type="transmembrane region" description="Helical" evidence="11">
    <location>
        <begin position="452"/>
        <end position="474"/>
    </location>
</feature>
<keyword evidence="10 11" id="KW-0472">Membrane</keyword>
<evidence type="ECO:0000256" key="5">
    <source>
        <dbReference type="ARBA" id="ARBA00022676"/>
    </source>
</evidence>
<evidence type="ECO:0000256" key="11">
    <source>
        <dbReference type="RuleBase" id="RU363112"/>
    </source>
</evidence>
<feature type="transmembrane region" description="Helical" evidence="11">
    <location>
        <begin position="566"/>
        <end position="587"/>
    </location>
</feature>
<feature type="transmembrane region" description="Helical" evidence="11">
    <location>
        <begin position="218"/>
        <end position="240"/>
    </location>
</feature>
<comment type="function">
    <text evidence="11">Mannosyltransferase involved in glycosylphosphatidylinositol-anchor biosynthesis.</text>
</comment>
<feature type="transmembrane region" description="Helical" evidence="11">
    <location>
        <begin position="270"/>
        <end position="285"/>
    </location>
</feature>
<keyword evidence="7 11" id="KW-0812">Transmembrane</keyword>
<keyword evidence="5 11" id="KW-0328">Glycosyltransferase</keyword>
<evidence type="ECO:0000256" key="3">
    <source>
        <dbReference type="ARBA" id="ARBA00008698"/>
    </source>
</evidence>
<feature type="transmembrane region" description="Helical" evidence="11">
    <location>
        <begin position="39"/>
        <end position="57"/>
    </location>
</feature>
<proteinExistence type="inferred from homology"/>
<dbReference type="GO" id="GO:0031501">
    <property type="term" value="C:mannosyltransferase complex"/>
    <property type="evidence" value="ECO:0007669"/>
    <property type="project" value="TreeGrafter"/>
</dbReference>
<dbReference type="GO" id="GO:0005789">
    <property type="term" value="C:endoplasmic reticulum membrane"/>
    <property type="evidence" value="ECO:0007669"/>
    <property type="project" value="UniProtKB-SubCell"/>
</dbReference>
<feature type="transmembrane region" description="Helical" evidence="11">
    <location>
        <begin position="348"/>
        <end position="367"/>
    </location>
</feature>
<comment type="similarity">
    <text evidence="3 11">Belongs to the PIGV family.</text>
</comment>
<keyword evidence="6 11" id="KW-0808">Transferase</keyword>
<evidence type="ECO:0000256" key="7">
    <source>
        <dbReference type="ARBA" id="ARBA00022692"/>
    </source>
</evidence>
<keyword evidence="9 11" id="KW-1133">Transmembrane helix</keyword>
<dbReference type="PANTHER" id="PTHR12468">
    <property type="entry name" value="GPI MANNOSYLTRANSFERASE 2"/>
    <property type="match status" value="1"/>
</dbReference>
<comment type="caution">
    <text evidence="11">Lacks conserved residue(s) required for the propagation of feature annotation.</text>
</comment>
<feature type="transmembrane region" description="Helical" evidence="11">
    <location>
        <begin position="12"/>
        <end position="33"/>
    </location>
</feature>
<evidence type="ECO:0000256" key="8">
    <source>
        <dbReference type="ARBA" id="ARBA00022824"/>
    </source>
</evidence>
<comment type="subcellular location">
    <subcellularLocation>
        <location evidence="1 11">Endoplasmic reticulum membrane</location>
        <topology evidence="1 11">Multi-pass membrane protein</topology>
    </subcellularLocation>
</comment>
<feature type="transmembrane region" description="Helical" evidence="11">
    <location>
        <begin position="94"/>
        <end position="116"/>
    </location>
</feature>
<dbReference type="WBParaSite" id="maker-PairedContig_1260-snap-gene-1.18-mRNA-1">
    <property type="protein sequence ID" value="maker-PairedContig_1260-snap-gene-1.18-mRNA-1"/>
    <property type="gene ID" value="maker-PairedContig_1260-snap-gene-1.18"/>
</dbReference>
<dbReference type="GO" id="GO:0004376">
    <property type="term" value="F:GPI mannosyltransferase activity"/>
    <property type="evidence" value="ECO:0007669"/>
    <property type="project" value="InterPro"/>
</dbReference>
<dbReference type="STRING" id="6293.A0A1I8EB39"/>
<evidence type="ECO:0000256" key="9">
    <source>
        <dbReference type="ARBA" id="ARBA00022989"/>
    </source>
</evidence>
<evidence type="ECO:0000256" key="6">
    <source>
        <dbReference type="ARBA" id="ARBA00022679"/>
    </source>
</evidence>
<evidence type="ECO:0000313" key="12">
    <source>
        <dbReference type="WBParaSite" id="maker-PairedContig_1260-snap-gene-1.18-mRNA-1"/>
    </source>
</evidence>
<sequence>MAGSGESLFLRVIVKLLSNYVLFLLVLHFLSTGSIVNDWYYVIACSYNIVIVSQEMATRIEKEKEVNASTLVTNFRDHLTCSGSSKEWRWDAEFAFFVLKQCIISRVLMFIIQFVMNVVVTDYPTDAFQGVPIPQAELSQVDRWIHIAFGGLTRWDAVHFLHIAQYGYTYESNLAFFPLYPTLIYSLTLIWSWALPFIHFSTAVILTAVIVNFVRFSYLLYIKVAFALCGQLLYALLLILTKSTKLALLACIVFTLNPASVFFSAVYSESVYMLLTFCGMFVLYADPSLSFIRYIIAALFFSFAFATRSNGIFNFGYIIFQLTLETVYSVTLHKFIWERDCGTVLLKLFRFIVLITICWGIFGSQVVSHDSRMHHSFCSRNTTHSRAKEMPDIVYQYALQSKLVLPHDLGSLIWCRKGRNILYPIPSFYNHVQKKYWQVEPFGYWQLKKLPCFIMAAPAIFIVLYGSLFEINFLKRMHGSLFGVILGTLQNASSTLPFLIHTLVLTFLALVLYNVEVFTRILFSSSPFVYLIIAQYMDRRTPLVTLDDVQYPTFLPFFTNFSRSHWIHALLLSYLLGYFYIGTLLHANWLPFT</sequence>
<name>A0A1I8EB39_WUCBA</name>
<dbReference type="EC" id="2.4.1.-" evidence="11"/>
<dbReference type="PANTHER" id="PTHR12468:SF2">
    <property type="entry name" value="GPI MANNOSYLTRANSFERASE 2"/>
    <property type="match status" value="1"/>
</dbReference>
<evidence type="ECO:0000256" key="2">
    <source>
        <dbReference type="ARBA" id="ARBA00004687"/>
    </source>
</evidence>
<dbReference type="InterPro" id="IPR007315">
    <property type="entry name" value="PIG-V/Gpi18"/>
</dbReference>
<accession>A0A1I8EB39</accession>
<reference evidence="12" key="1">
    <citation type="submission" date="2016-11" db="UniProtKB">
        <authorList>
            <consortium name="WormBaseParasite"/>
        </authorList>
    </citation>
    <scope>IDENTIFICATION</scope>
    <source>
        <strain evidence="12">pt0022</strain>
    </source>
</reference>
<comment type="pathway">
    <text evidence="2 11">Glycolipid biosynthesis; glycosylphosphatidylinositol-anchor biosynthesis.</text>
</comment>
<evidence type="ECO:0000256" key="10">
    <source>
        <dbReference type="ARBA" id="ARBA00023136"/>
    </source>
</evidence>
<feature type="transmembrane region" description="Helical" evidence="11">
    <location>
        <begin position="315"/>
        <end position="336"/>
    </location>
</feature>
<feature type="transmembrane region" description="Helical" evidence="11">
    <location>
        <begin position="183"/>
        <end position="211"/>
    </location>
</feature>
<dbReference type="GO" id="GO:0000009">
    <property type="term" value="F:alpha-1,6-mannosyltransferase activity"/>
    <property type="evidence" value="ECO:0007669"/>
    <property type="project" value="InterPro"/>
</dbReference>
<evidence type="ECO:0000256" key="1">
    <source>
        <dbReference type="ARBA" id="ARBA00004477"/>
    </source>
</evidence>
<feature type="transmembrane region" description="Helical" evidence="11">
    <location>
        <begin position="246"/>
        <end position="263"/>
    </location>
</feature>
<keyword evidence="4 11" id="KW-0337">GPI-anchor biosynthesis</keyword>